<dbReference type="AlphaFoldDB" id="R7Q4I6"/>
<feature type="compositionally biased region" description="Polar residues" evidence="7">
    <location>
        <begin position="515"/>
        <end position="525"/>
    </location>
</feature>
<dbReference type="PROSITE" id="PS01215">
    <property type="entry name" value="MRP"/>
    <property type="match status" value="1"/>
</dbReference>
<comment type="similarity">
    <text evidence="6">Belongs to the Mrp/NBP35 ATP-binding proteins family.</text>
</comment>
<dbReference type="SUPFAM" id="SSF117916">
    <property type="entry name" value="Fe-S cluster assembly (FSCA) domain-like"/>
    <property type="match status" value="1"/>
</dbReference>
<keyword evidence="3" id="KW-0067">ATP-binding</keyword>
<proteinExistence type="inferred from homology"/>
<feature type="domain" description="MIP18 family-like" evidence="8">
    <location>
        <begin position="61"/>
        <end position="138"/>
    </location>
</feature>
<dbReference type="PANTHER" id="PTHR42961:SF2">
    <property type="entry name" value="IRON-SULFUR PROTEIN NUBPL"/>
    <property type="match status" value="1"/>
</dbReference>
<evidence type="ECO:0000313" key="11">
    <source>
        <dbReference type="Proteomes" id="UP000012073"/>
    </source>
</evidence>
<dbReference type="InterPro" id="IPR038492">
    <property type="entry name" value="GBBH-like_N_sf"/>
</dbReference>
<feature type="domain" description="Gamma-butyrobetaine hydroxylase-like N-terminal" evidence="9">
    <location>
        <begin position="435"/>
        <end position="500"/>
    </location>
</feature>
<evidence type="ECO:0000256" key="6">
    <source>
        <dbReference type="ARBA" id="ARBA00024036"/>
    </source>
</evidence>
<evidence type="ECO:0000256" key="1">
    <source>
        <dbReference type="ARBA" id="ARBA00022723"/>
    </source>
</evidence>
<dbReference type="GO" id="GO:0016226">
    <property type="term" value="P:iron-sulfur cluster assembly"/>
    <property type="evidence" value="ECO:0007669"/>
    <property type="project" value="InterPro"/>
</dbReference>
<dbReference type="Gene3D" id="3.30.300.130">
    <property type="entry name" value="Fe-S cluster assembly (FSCA)"/>
    <property type="match status" value="1"/>
</dbReference>
<dbReference type="PhylomeDB" id="R7Q4I6"/>
<evidence type="ECO:0000259" key="9">
    <source>
        <dbReference type="Pfam" id="PF06155"/>
    </source>
</evidence>
<organism evidence="10 11">
    <name type="scientific">Chondrus crispus</name>
    <name type="common">Carrageen Irish moss</name>
    <name type="synonym">Polymorpha crispa</name>
    <dbReference type="NCBI Taxonomy" id="2769"/>
    <lineage>
        <taxon>Eukaryota</taxon>
        <taxon>Rhodophyta</taxon>
        <taxon>Florideophyceae</taxon>
        <taxon>Rhodymeniophycidae</taxon>
        <taxon>Gigartinales</taxon>
        <taxon>Gigartinaceae</taxon>
        <taxon>Chondrus</taxon>
    </lineage>
</organism>
<dbReference type="InterPro" id="IPR033756">
    <property type="entry name" value="YlxH/NBP35"/>
</dbReference>
<evidence type="ECO:0008006" key="12">
    <source>
        <dbReference type="Google" id="ProtNLM"/>
    </source>
</evidence>
<dbReference type="InterPro" id="IPR034904">
    <property type="entry name" value="FSCA_dom_sf"/>
</dbReference>
<dbReference type="InterPro" id="IPR000808">
    <property type="entry name" value="Mrp-like_CS"/>
</dbReference>
<dbReference type="Pfam" id="PF01883">
    <property type="entry name" value="FeS_assembly_P"/>
    <property type="match status" value="1"/>
</dbReference>
<dbReference type="InterPro" id="IPR002744">
    <property type="entry name" value="MIP18-like"/>
</dbReference>
<dbReference type="SUPFAM" id="SSF52540">
    <property type="entry name" value="P-loop containing nucleoside triphosphate hydrolases"/>
    <property type="match status" value="1"/>
</dbReference>
<accession>R7Q4I6</accession>
<reference evidence="11" key="1">
    <citation type="journal article" date="2013" name="Proc. Natl. Acad. Sci. U.S.A.">
        <title>Genome structure and metabolic features in the red seaweed Chondrus crispus shed light on evolution of the Archaeplastida.</title>
        <authorList>
            <person name="Collen J."/>
            <person name="Porcel B."/>
            <person name="Carre W."/>
            <person name="Ball S.G."/>
            <person name="Chaparro C."/>
            <person name="Tonon T."/>
            <person name="Barbeyron T."/>
            <person name="Michel G."/>
            <person name="Noel B."/>
            <person name="Valentin K."/>
            <person name="Elias M."/>
            <person name="Artiguenave F."/>
            <person name="Arun A."/>
            <person name="Aury J.M."/>
            <person name="Barbosa-Neto J.F."/>
            <person name="Bothwell J.H."/>
            <person name="Bouget F.Y."/>
            <person name="Brillet L."/>
            <person name="Cabello-Hurtado F."/>
            <person name="Capella-Gutierrez S."/>
            <person name="Charrier B."/>
            <person name="Cladiere L."/>
            <person name="Cock J.M."/>
            <person name="Coelho S.M."/>
            <person name="Colleoni C."/>
            <person name="Czjzek M."/>
            <person name="Da Silva C."/>
            <person name="Delage L."/>
            <person name="Denoeud F."/>
            <person name="Deschamps P."/>
            <person name="Dittami S.M."/>
            <person name="Gabaldon T."/>
            <person name="Gachon C.M."/>
            <person name="Groisillier A."/>
            <person name="Herve C."/>
            <person name="Jabbari K."/>
            <person name="Katinka M."/>
            <person name="Kloareg B."/>
            <person name="Kowalczyk N."/>
            <person name="Labadie K."/>
            <person name="Leblanc C."/>
            <person name="Lopez P.J."/>
            <person name="McLachlan D.H."/>
            <person name="Meslet-Cladiere L."/>
            <person name="Moustafa A."/>
            <person name="Nehr Z."/>
            <person name="Nyvall Collen P."/>
            <person name="Panaud O."/>
            <person name="Partensky F."/>
            <person name="Poulain J."/>
            <person name="Rensing S.A."/>
            <person name="Rousvoal S."/>
            <person name="Samson G."/>
            <person name="Symeonidi A."/>
            <person name="Weissenbach J."/>
            <person name="Zambounis A."/>
            <person name="Wincker P."/>
            <person name="Boyen C."/>
        </authorList>
    </citation>
    <scope>NUCLEOTIDE SEQUENCE [LARGE SCALE GENOMIC DNA]</scope>
    <source>
        <strain evidence="11">cv. Stackhouse</strain>
    </source>
</reference>
<sequence length="532" mass="57422">MAFVTSLGGVASSLFLGTVVTSRTIPSRRQRCARRSITQFPTCPGRCVIQACSTSTDVDRKQALFKALSTVIDPDLGQDIVTLGFIKDVEFSEVPGLKGMYDVSFKVELTTPACPVKDIFKSDCKRLAEDISFVGKANVIMTAAPPSANVPTPTGALDNIGAIVAVASCKGGVGKSTTAVNLAFSLASRGARVGIMDADIYGPSLPTLVEPEERAVQFKDGRIRPLEAHGVKLMSFGYVNPDSAIMRGPMIANVLNQLLTTTEWGVLDYLVIDLPPGTGDVQLTLSQIINMTAAVIVTTPQKLSFVDVVKGIDMFDKVSVPSVAVVENMSYFVAPDTGVKHHIFGKGHQQRLIEQYGITDSFSMPIDPELSEKSDSGIPYVVANPKSMLSDEYQRLASAVVQEVAKIQYGGLGIPDVQWDEASGNINVRMPNTETTQKIWPATLRRQCRCALCVDEMTGAQKLDPADVSDDVRPMKLAPVGNYALDVLWSDGHPSLYPYSRFVENWRNSKDMTEETNATQKNSPVEVSAGGS</sequence>
<protein>
    <recommendedName>
        <fullName evidence="12">MIP18 family-like domain-containing protein</fullName>
    </recommendedName>
</protein>
<evidence type="ECO:0000256" key="2">
    <source>
        <dbReference type="ARBA" id="ARBA00022741"/>
    </source>
</evidence>
<evidence type="ECO:0000256" key="7">
    <source>
        <dbReference type="SAM" id="MobiDB-lite"/>
    </source>
</evidence>
<keyword evidence="5" id="KW-0411">Iron-sulfur</keyword>
<dbReference type="GO" id="GO:0140663">
    <property type="term" value="F:ATP-dependent FeS chaperone activity"/>
    <property type="evidence" value="ECO:0007669"/>
    <property type="project" value="InterPro"/>
</dbReference>
<dbReference type="KEGG" id="ccp:CHC_T00008040001"/>
<dbReference type="Gene3D" id="3.40.50.300">
    <property type="entry name" value="P-loop containing nucleotide triphosphate hydrolases"/>
    <property type="match status" value="1"/>
</dbReference>
<dbReference type="OrthoDB" id="1741334at2759"/>
<evidence type="ECO:0000259" key="8">
    <source>
        <dbReference type="Pfam" id="PF01883"/>
    </source>
</evidence>
<dbReference type="InterPro" id="IPR044304">
    <property type="entry name" value="NUBPL-like"/>
</dbReference>
<keyword evidence="2" id="KW-0547">Nucleotide-binding</keyword>
<dbReference type="Pfam" id="PF06155">
    <property type="entry name" value="GBBH-like_N"/>
    <property type="match status" value="1"/>
</dbReference>
<dbReference type="GeneID" id="17319666"/>
<dbReference type="HAMAP" id="MF_02040">
    <property type="entry name" value="Mrp_NBP35"/>
    <property type="match status" value="1"/>
</dbReference>
<evidence type="ECO:0000256" key="4">
    <source>
        <dbReference type="ARBA" id="ARBA00023004"/>
    </source>
</evidence>
<evidence type="ECO:0000256" key="3">
    <source>
        <dbReference type="ARBA" id="ARBA00022840"/>
    </source>
</evidence>
<dbReference type="Gramene" id="CDF32276">
    <property type="protein sequence ID" value="CDF32276"/>
    <property type="gene ID" value="CHC_T00008040001"/>
</dbReference>
<dbReference type="InterPro" id="IPR010376">
    <property type="entry name" value="GBBH-like_N"/>
</dbReference>
<dbReference type="OMA" id="DEWSGEQ"/>
<dbReference type="FunFam" id="3.40.50.300:FF:001119">
    <property type="entry name" value="Iron-sulfur cluster carrier protein"/>
    <property type="match status" value="1"/>
</dbReference>
<dbReference type="RefSeq" id="XP_005711941.1">
    <property type="nucleotide sequence ID" value="XM_005711884.1"/>
</dbReference>
<keyword evidence="1" id="KW-0479">Metal-binding</keyword>
<dbReference type="CDD" id="cd02037">
    <property type="entry name" value="Mrp_NBP35"/>
    <property type="match status" value="1"/>
</dbReference>
<feature type="region of interest" description="Disordered" evidence="7">
    <location>
        <begin position="511"/>
        <end position="532"/>
    </location>
</feature>
<evidence type="ECO:0000256" key="5">
    <source>
        <dbReference type="ARBA" id="ARBA00023014"/>
    </source>
</evidence>
<dbReference type="GO" id="GO:0005524">
    <property type="term" value="F:ATP binding"/>
    <property type="evidence" value="ECO:0007669"/>
    <property type="project" value="UniProtKB-KW"/>
</dbReference>
<keyword evidence="4" id="KW-0408">Iron</keyword>
<dbReference type="Proteomes" id="UP000012073">
    <property type="component" value="Unassembled WGS sequence"/>
</dbReference>
<dbReference type="Gene3D" id="3.30.2020.30">
    <property type="match status" value="1"/>
</dbReference>
<dbReference type="EMBL" id="HG001461">
    <property type="protein sequence ID" value="CDF32276.1"/>
    <property type="molecule type" value="Genomic_DNA"/>
</dbReference>
<dbReference type="PANTHER" id="PTHR42961">
    <property type="entry name" value="IRON-SULFUR PROTEIN NUBPL"/>
    <property type="match status" value="1"/>
</dbReference>
<dbReference type="InterPro" id="IPR027417">
    <property type="entry name" value="P-loop_NTPase"/>
</dbReference>
<dbReference type="GO" id="GO:0051539">
    <property type="term" value="F:4 iron, 4 sulfur cluster binding"/>
    <property type="evidence" value="ECO:0007669"/>
    <property type="project" value="TreeGrafter"/>
</dbReference>
<dbReference type="Pfam" id="PF10609">
    <property type="entry name" value="ParA"/>
    <property type="match status" value="1"/>
</dbReference>
<dbReference type="GO" id="GO:0046872">
    <property type="term" value="F:metal ion binding"/>
    <property type="evidence" value="ECO:0007669"/>
    <property type="project" value="UniProtKB-KW"/>
</dbReference>
<dbReference type="InterPro" id="IPR019591">
    <property type="entry name" value="Mrp/NBP35_ATP-bd"/>
</dbReference>
<keyword evidence="11" id="KW-1185">Reference proteome</keyword>
<gene>
    <name evidence="10" type="ORF">CHC_T00008040001</name>
</gene>
<dbReference type="STRING" id="2769.R7Q4I6"/>
<evidence type="ECO:0000313" key="10">
    <source>
        <dbReference type="EMBL" id="CDF32276.1"/>
    </source>
</evidence>
<name>R7Q4I6_CHOCR</name>